<evidence type="ECO:0000313" key="14">
    <source>
        <dbReference type="Proteomes" id="UP000030012"/>
    </source>
</evidence>
<comment type="subcellular location">
    <subcellularLocation>
        <location evidence="1">Cell membrane</location>
        <topology evidence="1">Multi-pass membrane protein</topology>
    </subcellularLocation>
</comment>
<dbReference type="PROSITE" id="PS50111">
    <property type="entry name" value="CHEMOTAXIS_TRANSDUC_2"/>
    <property type="match status" value="1"/>
</dbReference>
<dbReference type="CDD" id="cd06225">
    <property type="entry name" value="HAMP"/>
    <property type="match status" value="1"/>
</dbReference>
<dbReference type="Gene3D" id="3.30.450.20">
    <property type="entry name" value="PAS domain"/>
    <property type="match status" value="1"/>
</dbReference>
<evidence type="ECO:0000256" key="10">
    <source>
        <dbReference type="SAM" id="Phobius"/>
    </source>
</evidence>
<evidence type="ECO:0000313" key="13">
    <source>
        <dbReference type="EMBL" id="KGM96932.1"/>
    </source>
</evidence>
<evidence type="ECO:0000256" key="8">
    <source>
        <dbReference type="ARBA" id="ARBA00029447"/>
    </source>
</evidence>
<protein>
    <submittedName>
        <fullName evidence="13">Chemotaxis protein</fullName>
    </submittedName>
</protein>
<proteinExistence type="inferred from homology"/>
<feature type="domain" description="Methyl-accepting transducer" evidence="11">
    <location>
        <begin position="415"/>
        <end position="651"/>
    </location>
</feature>
<keyword evidence="2" id="KW-1003">Cell membrane</keyword>
<dbReference type="Proteomes" id="UP000030012">
    <property type="component" value="Unassembled WGS sequence"/>
</dbReference>
<dbReference type="Pfam" id="PF00672">
    <property type="entry name" value="HAMP"/>
    <property type="match status" value="1"/>
</dbReference>
<dbReference type="PANTHER" id="PTHR32089">
    <property type="entry name" value="METHYL-ACCEPTING CHEMOTAXIS PROTEIN MCPB"/>
    <property type="match status" value="1"/>
</dbReference>
<dbReference type="InterPro" id="IPR003660">
    <property type="entry name" value="HAMP_dom"/>
</dbReference>
<reference evidence="13 14" key="1">
    <citation type="submission" date="2014-01" db="EMBL/GenBank/DDBJ databases">
        <title>Plasmidome dynamics in the species complex Clostridium novyi sensu lato converts strains of independent lineages into distinctly different pathogens.</title>
        <authorList>
            <person name="Skarin H."/>
            <person name="Segerman B."/>
        </authorList>
    </citation>
    <scope>NUCLEOTIDE SEQUENCE [LARGE SCALE GENOMIC DNA]</scope>
    <source>
        <strain evidence="13 14">4552</strain>
    </source>
</reference>
<dbReference type="SMART" id="SM00304">
    <property type="entry name" value="HAMP"/>
    <property type="match status" value="1"/>
</dbReference>
<dbReference type="CDD" id="cd11386">
    <property type="entry name" value="MCP_signal"/>
    <property type="match status" value="1"/>
</dbReference>
<dbReference type="GO" id="GO:0006935">
    <property type="term" value="P:chemotaxis"/>
    <property type="evidence" value="ECO:0007669"/>
    <property type="project" value="UniProtKB-KW"/>
</dbReference>
<dbReference type="InterPro" id="IPR004089">
    <property type="entry name" value="MCPsignal_dom"/>
</dbReference>
<dbReference type="PANTHER" id="PTHR32089:SF112">
    <property type="entry name" value="LYSOZYME-LIKE PROTEIN-RELATED"/>
    <property type="match status" value="1"/>
</dbReference>
<name>A0A0A0I7R7_CLONO</name>
<dbReference type="RefSeq" id="WP_039254103.1">
    <property type="nucleotide sequence ID" value="NZ_JENJ01000016.1"/>
</dbReference>
<feature type="transmembrane region" description="Helical" evidence="10">
    <location>
        <begin position="321"/>
        <end position="342"/>
    </location>
</feature>
<evidence type="ECO:0000256" key="4">
    <source>
        <dbReference type="ARBA" id="ARBA00022692"/>
    </source>
</evidence>
<accession>A0A0A0I7R7</accession>
<gene>
    <name evidence="13" type="ORF">Z968_04940</name>
</gene>
<dbReference type="GO" id="GO:0005886">
    <property type="term" value="C:plasma membrane"/>
    <property type="evidence" value="ECO:0007669"/>
    <property type="project" value="UniProtKB-SubCell"/>
</dbReference>
<dbReference type="PROSITE" id="PS50885">
    <property type="entry name" value="HAMP"/>
    <property type="match status" value="1"/>
</dbReference>
<comment type="similarity">
    <text evidence="8">Belongs to the methyl-accepting chemotaxis (MCP) protein family.</text>
</comment>
<dbReference type="AlphaFoldDB" id="A0A0A0I7R7"/>
<dbReference type="CDD" id="cd12912">
    <property type="entry name" value="PDC2_MCP_like"/>
    <property type="match status" value="1"/>
</dbReference>
<dbReference type="EMBL" id="JENJ01000016">
    <property type="protein sequence ID" value="KGM96932.1"/>
    <property type="molecule type" value="Genomic_DNA"/>
</dbReference>
<dbReference type="InterPro" id="IPR033479">
    <property type="entry name" value="dCache_1"/>
</dbReference>
<dbReference type="Gene3D" id="1.10.8.500">
    <property type="entry name" value="HAMP domain in histidine kinase"/>
    <property type="match status" value="1"/>
</dbReference>
<keyword evidence="5 10" id="KW-1133">Transmembrane helix</keyword>
<evidence type="ECO:0000256" key="2">
    <source>
        <dbReference type="ARBA" id="ARBA00022475"/>
    </source>
</evidence>
<evidence type="ECO:0000256" key="7">
    <source>
        <dbReference type="ARBA" id="ARBA00023224"/>
    </source>
</evidence>
<evidence type="ECO:0000256" key="5">
    <source>
        <dbReference type="ARBA" id="ARBA00022989"/>
    </source>
</evidence>
<evidence type="ECO:0000259" key="12">
    <source>
        <dbReference type="PROSITE" id="PS50885"/>
    </source>
</evidence>
<organism evidence="13 14">
    <name type="scientific">Clostridium novyi A str. 4552</name>
    <dbReference type="NCBI Taxonomy" id="1444289"/>
    <lineage>
        <taxon>Bacteria</taxon>
        <taxon>Bacillati</taxon>
        <taxon>Bacillota</taxon>
        <taxon>Clostridia</taxon>
        <taxon>Eubacteriales</taxon>
        <taxon>Clostridiaceae</taxon>
        <taxon>Clostridium</taxon>
    </lineage>
</organism>
<dbReference type="Gene3D" id="1.10.287.950">
    <property type="entry name" value="Methyl-accepting chemotaxis protein"/>
    <property type="match status" value="1"/>
</dbReference>
<dbReference type="SUPFAM" id="SSF58104">
    <property type="entry name" value="Methyl-accepting chemotaxis protein (MCP) signaling domain"/>
    <property type="match status" value="1"/>
</dbReference>
<sequence>MKVSFKSKLLGIVLPLILFGVLILTGISYKSFKSTMKMELTESMISRNKDVTGHIDEWLKARLGEVQKTAESPMMKRVLEKNPTLNLEVNDESRTLIDEMNLARARFVKKAYPNDYAALHIMNCVENNEWSNQQAVSSKLKARYYSIEKNIFDTAPWAKSIVSEASKRFTENGGVPYDFISKPAYSKAYNTNMVGMIAWTKDNTGRLVGGACASLKIEAIENIVKELRYGKKGYGVLISQDGTIIIHPDKEGMIGKNINSVSDPQLIKLGETIKNNKSGRVYLEDGKEKKIAFYNKVPISGWTVINVVYESELFASANKMLYTMIGIVIAIIVLVSLALYFVSGYLVKPLKKLGKFADRVSTGDLTGSVEVESNDEIGSLAKAFNNTVQALKVLLTDITEESQKVNTLSSDLASSCSEFGKLTEDVAKSMQIVSQNATQQAEQVSSAVEKTNEMGYSSRQVTDKCNYMLETAEESHNISKIAFKVVDKAVDNMQVIVKSNEQTLKENELLLNKSAEIGEIIQVITGIADQTNLLALNAAIEAARAGEQGKGFAVVADEVRKLAEQSSTAAKQIADLVKGIQSQIADITKSMKDSSNEISGGMEVALEARTHFEDIESAIANIFSVVKEVSSATGNMIEKTEETIGEMKVTSSIAGDTAASTENVTAITEEHTVTMEEIGQTANDLSSLSGRLSELVSRFNISE</sequence>
<evidence type="ECO:0000256" key="6">
    <source>
        <dbReference type="ARBA" id="ARBA00023136"/>
    </source>
</evidence>
<dbReference type="Pfam" id="PF02743">
    <property type="entry name" value="dCache_1"/>
    <property type="match status" value="1"/>
</dbReference>
<evidence type="ECO:0000256" key="1">
    <source>
        <dbReference type="ARBA" id="ARBA00004651"/>
    </source>
</evidence>
<keyword evidence="3" id="KW-0145">Chemotaxis</keyword>
<feature type="transmembrane region" description="Helical" evidence="10">
    <location>
        <begin position="12"/>
        <end position="29"/>
    </location>
</feature>
<keyword evidence="7 9" id="KW-0807">Transducer</keyword>
<evidence type="ECO:0000259" key="11">
    <source>
        <dbReference type="PROSITE" id="PS50111"/>
    </source>
</evidence>
<keyword evidence="6 10" id="KW-0472">Membrane</keyword>
<keyword evidence="4 10" id="KW-0812">Transmembrane</keyword>
<dbReference type="OrthoDB" id="597657at2"/>
<evidence type="ECO:0000256" key="3">
    <source>
        <dbReference type="ARBA" id="ARBA00022500"/>
    </source>
</evidence>
<dbReference type="Pfam" id="PF00015">
    <property type="entry name" value="MCPsignal"/>
    <property type="match status" value="1"/>
</dbReference>
<feature type="domain" description="HAMP" evidence="12">
    <location>
        <begin position="344"/>
        <end position="396"/>
    </location>
</feature>
<dbReference type="SMART" id="SM00283">
    <property type="entry name" value="MA"/>
    <property type="match status" value="1"/>
</dbReference>
<evidence type="ECO:0000256" key="9">
    <source>
        <dbReference type="PROSITE-ProRule" id="PRU00284"/>
    </source>
</evidence>
<dbReference type="GO" id="GO:0007165">
    <property type="term" value="P:signal transduction"/>
    <property type="evidence" value="ECO:0007669"/>
    <property type="project" value="UniProtKB-KW"/>
</dbReference>
<comment type="caution">
    <text evidence="13">The sequence shown here is derived from an EMBL/GenBank/DDBJ whole genome shotgun (WGS) entry which is preliminary data.</text>
</comment>